<dbReference type="CDD" id="cd02573">
    <property type="entry name" value="PseudoU_synth_EcTruB"/>
    <property type="match status" value="1"/>
</dbReference>
<dbReference type="InterPro" id="IPR032819">
    <property type="entry name" value="TruB_C"/>
</dbReference>
<dbReference type="AlphaFoldDB" id="A0A6S6NZ89"/>
<comment type="function">
    <text evidence="5">Responsible for synthesis of pseudouridine from uracil-55 in the psi GC loop of transfer RNAs.</text>
</comment>
<dbReference type="Pfam" id="PF16198">
    <property type="entry name" value="TruB_C_2"/>
    <property type="match status" value="1"/>
</dbReference>
<evidence type="ECO:0000259" key="7">
    <source>
        <dbReference type="Pfam" id="PF09142"/>
    </source>
</evidence>
<dbReference type="Pfam" id="PF09142">
    <property type="entry name" value="TruB_C"/>
    <property type="match status" value="1"/>
</dbReference>
<evidence type="ECO:0000256" key="4">
    <source>
        <dbReference type="ARBA" id="ARBA00023235"/>
    </source>
</evidence>
<dbReference type="GO" id="GO:1990481">
    <property type="term" value="P:mRNA pseudouridine synthesis"/>
    <property type="evidence" value="ECO:0007669"/>
    <property type="project" value="TreeGrafter"/>
</dbReference>
<proteinExistence type="inferred from homology"/>
<dbReference type="RefSeq" id="WP_185295548.1">
    <property type="nucleotide sequence ID" value="NZ_AP023287.1"/>
</dbReference>
<keyword evidence="4 5" id="KW-0413">Isomerase</keyword>
<gene>
    <name evidence="5 9" type="primary">truB</name>
    <name evidence="9" type="ORF">NIIDNTM18_20510</name>
</gene>
<dbReference type="Pfam" id="PF01509">
    <property type="entry name" value="TruB_N"/>
    <property type="match status" value="1"/>
</dbReference>
<dbReference type="InterPro" id="IPR015225">
    <property type="entry name" value="tRNA_psdUridine_synth_fam2_C"/>
</dbReference>
<dbReference type="InterPro" id="IPR020103">
    <property type="entry name" value="PsdUridine_synth_cat_dom_sf"/>
</dbReference>
<dbReference type="PANTHER" id="PTHR13767">
    <property type="entry name" value="TRNA-PSEUDOURIDINE SYNTHASE"/>
    <property type="match status" value="1"/>
</dbReference>
<dbReference type="InterPro" id="IPR015947">
    <property type="entry name" value="PUA-like_sf"/>
</dbReference>
<evidence type="ECO:0000256" key="3">
    <source>
        <dbReference type="ARBA" id="ARBA00022694"/>
    </source>
</evidence>
<dbReference type="GO" id="GO:0031119">
    <property type="term" value="P:tRNA pseudouridine synthesis"/>
    <property type="evidence" value="ECO:0007669"/>
    <property type="project" value="UniProtKB-UniRule"/>
</dbReference>
<reference evidence="9 10" key="1">
    <citation type="submission" date="2020-07" db="EMBL/GenBank/DDBJ databases">
        <title>Complete genome sequence of Mycolicibacterium litorale like strain isolated from cardiac implantable electronic device infection.</title>
        <authorList>
            <person name="Fukano H."/>
            <person name="Miyama H."/>
            <person name="Hoshino Y."/>
        </authorList>
    </citation>
    <scope>NUCLEOTIDE SEQUENCE [LARGE SCALE GENOMIC DNA]</scope>
    <source>
        <strain evidence="9 10">NIIDNTM18</strain>
    </source>
</reference>
<dbReference type="Proteomes" id="UP000515734">
    <property type="component" value="Chromosome"/>
</dbReference>
<dbReference type="GO" id="GO:0003723">
    <property type="term" value="F:RNA binding"/>
    <property type="evidence" value="ECO:0007669"/>
    <property type="project" value="InterPro"/>
</dbReference>
<dbReference type="SUPFAM" id="SSF88697">
    <property type="entry name" value="PUA domain-like"/>
    <property type="match status" value="1"/>
</dbReference>
<accession>A0A6S6NZ89</accession>
<comment type="similarity">
    <text evidence="2 5">Belongs to the pseudouridine synthase TruB family. Type 1 subfamily.</text>
</comment>
<evidence type="ECO:0000259" key="8">
    <source>
        <dbReference type="Pfam" id="PF16198"/>
    </source>
</evidence>
<evidence type="ECO:0000256" key="1">
    <source>
        <dbReference type="ARBA" id="ARBA00000385"/>
    </source>
</evidence>
<name>A0A6S6NZ89_9MYCO</name>
<protein>
    <recommendedName>
        <fullName evidence="5">tRNA pseudouridine synthase B</fullName>
        <ecNumber evidence="5">5.4.99.25</ecNumber>
    </recommendedName>
    <alternativeName>
        <fullName evidence="5">tRNA pseudouridine(55) synthase</fullName>
        <shortName evidence="5">Psi55 synthase</shortName>
    </alternativeName>
    <alternativeName>
        <fullName evidence="5">tRNA pseudouridylate synthase</fullName>
    </alternativeName>
    <alternativeName>
        <fullName evidence="5">tRNA-uridine isomerase</fullName>
    </alternativeName>
</protein>
<dbReference type="HAMAP" id="MF_01080">
    <property type="entry name" value="TruB_bact"/>
    <property type="match status" value="1"/>
</dbReference>
<comment type="catalytic activity">
    <reaction evidence="1 5">
        <text>uridine(55) in tRNA = pseudouridine(55) in tRNA</text>
        <dbReference type="Rhea" id="RHEA:42532"/>
        <dbReference type="Rhea" id="RHEA-COMP:10101"/>
        <dbReference type="Rhea" id="RHEA-COMP:10102"/>
        <dbReference type="ChEBI" id="CHEBI:65314"/>
        <dbReference type="ChEBI" id="CHEBI:65315"/>
        <dbReference type="EC" id="5.4.99.25"/>
    </reaction>
</comment>
<dbReference type="InterPro" id="IPR036974">
    <property type="entry name" value="PUA_sf"/>
</dbReference>
<feature type="domain" description="Pseudouridine synthase II N-terminal" evidence="6">
    <location>
        <begin position="29"/>
        <end position="184"/>
    </location>
</feature>
<dbReference type="SUPFAM" id="SSF55120">
    <property type="entry name" value="Pseudouridine synthase"/>
    <property type="match status" value="1"/>
</dbReference>
<evidence type="ECO:0000313" key="9">
    <source>
        <dbReference type="EMBL" id="BCI52773.1"/>
    </source>
</evidence>
<dbReference type="InterPro" id="IPR014780">
    <property type="entry name" value="tRNA_psdUridine_synth_TruB"/>
</dbReference>
<sequence length="300" mass="31195">MSGPGLGAGIVVVDKPAGITSHDVVGRCRRIFGTRKVGHAGTLDPMATGVLVVGVNRATKLLGLLTATDKSYAATIRLGQTTTTEDAEGEVVDTVAASGATDEQIAQAVAALRGEIDQVPSAVSAIKVGGQRAYKLAREGQTVELAARRVRIDRFEVLATRRGGDLCDVVDVDVAVDCSSGTYIRALARDVGAALGVGGHLTALRRTRVGRFGLDEALTLDALAEHPRLSYSLDEACLLAFPRRDLSPQEAESTRHGRPLEPAGIDGVYAATAPGGSVLALLEDGGQRTKSVVVLRPATL</sequence>
<feature type="domain" description="tRNA pseudouridylate synthase B C-terminal" evidence="8">
    <location>
        <begin position="185"/>
        <end position="225"/>
    </location>
</feature>
<organism evidence="9 10">
    <name type="scientific">Mycolicibacterium litorale</name>
    <dbReference type="NCBI Taxonomy" id="758802"/>
    <lineage>
        <taxon>Bacteria</taxon>
        <taxon>Bacillati</taxon>
        <taxon>Actinomycetota</taxon>
        <taxon>Actinomycetes</taxon>
        <taxon>Mycobacteriales</taxon>
        <taxon>Mycobacteriaceae</taxon>
        <taxon>Mycolicibacterium</taxon>
    </lineage>
</organism>
<dbReference type="FunFam" id="3.30.2350.10:FF:000011">
    <property type="entry name" value="tRNA pseudouridine synthase B"/>
    <property type="match status" value="1"/>
</dbReference>
<dbReference type="EC" id="5.4.99.25" evidence="5"/>
<evidence type="ECO:0000256" key="2">
    <source>
        <dbReference type="ARBA" id="ARBA00005642"/>
    </source>
</evidence>
<evidence type="ECO:0000259" key="6">
    <source>
        <dbReference type="Pfam" id="PF01509"/>
    </source>
</evidence>
<feature type="domain" description="tRNA pseudouridine synthase II TruB subfamily 2 C-terminal" evidence="7">
    <location>
        <begin position="241"/>
        <end position="296"/>
    </location>
</feature>
<dbReference type="GO" id="GO:0160148">
    <property type="term" value="F:tRNA pseudouridine(55) synthase activity"/>
    <property type="evidence" value="ECO:0007669"/>
    <property type="project" value="UniProtKB-EC"/>
</dbReference>
<keyword evidence="3 5" id="KW-0819">tRNA processing</keyword>
<evidence type="ECO:0000256" key="5">
    <source>
        <dbReference type="HAMAP-Rule" id="MF_01080"/>
    </source>
</evidence>
<dbReference type="PANTHER" id="PTHR13767:SF2">
    <property type="entry name" value="PSEUDOURIDYLATE SYNTHASE TRUB1"/>
    <property type="match status" value="1"/>
</dbReference>
<dbReference type="Gene3D" id="3.30.2350.10">
    <property type="entry name" value="Pseudouridine synthase"/>
    <property type="match status" value="1"/>
</dbReference>
<dbReference type="Gene3D" id="2.30.130.10">
    <property type="entry name" value="PUA domain"/>
    <property type="match status" value="1"/>
</dbReference>
<dbReference type="NCBIfam" id="TIGR00431">
    <property type="entry name" value="TruB"/>
    <property type="match status" value="1"/>
</dbReference>
<dbReference type="EMBL" id="AP023287">
    <property type="protein sequence ID" value="BCI52773.1"/>
    <property type="molecule type" value="Genomic_DNA"/>
</dbReference>
<evidence type="ECO:0000313" key="10">
    <source>
        <dbReference type="Proteomes" id="UP000515734"/>
    </source>
</evidence>
<feature type="active site" description="Nucleophile" evidence="5">
    <location>
        <position position="44"/>
    </location>
</feature>
<dbReference type="InterPro" id="IPR002501">
    <property type="entry name" value="PsdUridine_synth_N"/>
</dbReference>